<evidence type="ECO:0000313" key="1">
    <source>
        <dbReference type="EMBL" id="ARF70758.1"/>
    </source>
</evidence>
<dbReference type="EMBL" id="CP020558">
    <property type="protein sequence ID" value="ARF70758.1"/>
    <property type="molecule type" value="Genomic_DNA"/>
</dbReference>
<keyword evidence="1" id="KW-0614">Plasmid</keyword>
<organism evidence="1 2">
    <name type="scientific">Paenibacillus larvae subsp. pulvifaciens</name>
    <dbReference type="NCBI Taxonomy" id="1477"/>
    <lineage>
        <taxon>Bacteria</taxon>
        <taxon>Bacillati</taxon>
        <taxon>Bacillota</taxon>
        <taxon>Bacilli</taxon>
        <taxon>Bacillales</taxon>
        <taxon>Paenibacillaceae</taxon>
        <taxon>Paenibacillus</taxon>
    </lineage>
</organism>
<name>A0A1V0V0C7_9BACL</name>
<dbReference type="Proteomes" id="UP000192727">
    <property type="component" value="Plasmid pPLP3"/>
</dbReference>
<reference evidence="1 2" key="1">
    <citation type="submission" date="2017-03" db="EMBL/GenBank/DDBJ databases">
        <title>Paenibacillus larvae genome sequencing.</title>
        <authorList>
            <person name="Dingman D.W."/>
        </authorList>
    </citation>
    <scope>NUCLEOTIDE SEQUENCE [LARGE SCALE GENOMIC DNA]</scope>
    <source>
        <strain evidence="1 2">SAG 10367</strain>
        <plasmid evidence="2">pplp3</plasmid>
    </source>
</reference>
<dbReference type="AlphaFoldDB" id="A0A1V0V0C7"/>
<geneLocation type="plasmid" evidence="2">
    <name>pplp3</name>
</geneLocation>
<accession>A0A1V0V0C7</accession>
<dbReference type="RefSeq" id="WP_083041739.1">
    <property type="nucleotide sequence ID" value="NZ_CP020558.1"/>
</dbReference>
<sequence length="67" mass="7881">MTKEKKGGGDNMATAFADFIRENRKLIEELADKDVKKTKDGMILLPTTDEWYHEEEWEDYLKDQGEK</sequence>
<proteinExistence type="predicted"/>
<evidence type="ECO:0000313" key="2">
    <source>
        <dbReference type="Proteomes" id="UP000192727"/>
    </source>
</evidence>
<protein>
    <submittedName>
        <fullName evidence="1">Uncharacterized protein</fullName>
    </submittedName>
</protein>
<gene>
    <name evidence="1" type="ORF">B7C51_25135</name>
</gene>